<dbReference type="SUPFAM" id="SSF55729">
    <property type="entry name" value="Acyl-CoA N-acyltransferases (Nat)"/>
    <property type="match status" value="1"/>
</dbReference>
<dbReference type="InterPro" id="IPR045057">
    <property type="entry name" value="Gcn5-rel_NAT"/>
</dbReference>
<feature type="domain" description="N-acetyltransferase" evidence="1">
    <location>
        <begin position="2"/>
        <end position="89"/>
    </location>
</feature>
<dbReference type="AlphaFoldDB" id="U4KK22"/>
<gene>
    <name evidence="2" type="ORF">BN85402800</name>
</gene>
<proteinExistence type="predicted"/>
<dbReference type="PROSITE" id="PS51729">
    <property type="entry name" value="GNAT_YJDJ"/>
    <property type="match status" value="1"/>
</dbReference>
<name>U4KK22_ALTPJ</name>
<organism evidence="2 3">
    <name type="scientific">Alteracholeplasma palmae (strain ATCC 49389 / J233)</name>
    <name type="common">Acholeplasma palmae</name>
    <dbReference type="NCBI Taxonomy" id="1318466"/>
    <lineage>
        <taxon>Bacteria</taxon>
        <taxon>Bacillati</taxon>
        <taxon>Mycoplasmatota</taxon>
        <taxon>Mollicutes</taxon>
        <taxon>Acholeplasmatales</taxon>
        <taxon>Acholeplasmataceae</taxon>
        <taxon>Acholeplasma</taxon>
    </lineage>
</organism>
<protein>
    <submittedName>
        <fullName evidence="2">Predicted acetyltransferase</fullName>
    </submittedName>
</protein>
<sequence length="99" mass="11543">MNFIIKNEEIFLLENEKKLALITFPIKTKDVYNINHVFVDPSLRGQGMASKIMEALYNYMKEHNYKVIATCPYAVSWFEKNPEKNDILIESDDPVVCNL</sequence>
<evidence type="ECO:0000313" key="3">
    <source>
        <dbReference type="Proteomes" id="UP000032740"/>
    </source>
</evidence>
<dbReference type="HOGENOM" id="CLU_132888_2_2_14"/>
<dbReference type="Proteomes" id="UP000032740">
    <property type="component" value="Chromosome"/>
</dbReference>
<reference evidence="2 3" key="1">
    <citation type="journal article" date="2013" name="J. Mol. Microbiol. Biotechnol.">
        <title>Analysis of the Complete Genomes of Acholeplasma brassicae , A. palmae and A. laidlawii and Their Comparison to the Obligate Parasites from ' Candidatus Phytoplasma'.</title>
        <authorList>
            <person name="Kube M."/>
            <person name="Siewert C."/>
            <person name="Migdoll A.M."/>
            <person name="Duduk B."/>
            <person name="Holz S."/>
            <person name="Rabus R."/>
            <person name="Seemuller E."/>
            <person name="Mitrovic J."/>
            <person name="Muller I."/>
            <person name="Buttner C."/>
            <person name="Reinhardt R."/>
        </authorList>
    </citation>
    <scope>NUCLEOTIDE SEQUENCE [LARGE SCALE GENOMIC DNA]</scope>
    <source>
        <strain evidence="2 3">J233</strain>
    </source>
</reference>
<dbReference type="CDD" id="cd04301">
    <property type="entry name" value="NAT_SF"/>
    <property type="match status" value="1"/>
</dbReference>
<evidence type="ECO:0000259" key="1">
    <source>
        <dbReference type="PROSITE" id="PS51729"/>
    </source>
</evidence>
<accession>U4KK22</accession>
<evidence type="ECO:0000313" key="2">
    <source>
        <dbReference type="EMBL" id="CCV63857.1"/>
    </source>
</evidence>
<dbReference type="InterPro" id="IPR016181">
    <property type="entry name" value="Acyl_CoA_acyltransferase"/>
</dbReference>
<dbReference type="KEGG" id="apal:BN85402800"/>
<dbReference type="STRING" id="1318466.BN85402800"/>
<dbReference type="Pfam" id="PF14542">
    <property type="entry name" value="Acetyltransf_CG"/>
    <property type="match status" value="1"/>
</dbReference>
<dbReference type="GO" id="GO:0016740">
    <property type="term" value="F:transferase activity"/>
    <property type="evidence" value="ECO:0007669"/>
    <property type="project" value="UniProtKB-KW"/>
</dbReference>
<dbReference type="PANTHER" id="PTHR31435:SF9">
    <property type="entry name" value="PROTEIN NATD1"/>
    <property type="match status" value="1"/>
</dbReference>
<dbReference type="EMBL" id="FO681347">
    <property type="protein sequence ID" value="CCV63857.1"/>
    <property type="molecule type" value="Genomic_DNA"/>
</dbReference>
<dbReference type="Gene3D" id="3.40.630.30">
    <property type="match status" value="1"/>
</dbReference>
<dbReference type="PANTHER" id="PTHR31435">
    <property type="entry name" value="PROTEIN NATD1"/>
    <property type="match status" value="1"/>
</dbReference>
<dbReference type="InterPro" id="IPR031165">
    <property type="entry name" value="GNAT_YJDJ"/>
</dbReference>
<keyword evidence="2" id="KW-0808">Transferase</keyword>
<keyword evidence="3" id="KW-1185">Reference proteome</keyword>